<dbReference type="GO" id="GO:0051537">
    <property type="term" value="F:2 iron, 2 sulfur cluster binding"/>
    <property type="evidence" value="ECO:0007669"/>
    <property type="project" value="UniProtKB-KW"/>
</dbReference>
<dbReference type="GO" id="GO:0046872">
    <property type="term" value="F:metal ion binding"/>
    <property type="evidence" value="ECO:0007669"/>
    <property type="project" value="UniProtKB-KW"/>
</dbReference>
<dbReference type="InterPro" id="IPR017941">
    <property type="entry name" value="Rieske_2Fe-2S"/>
</dbReference>
<evidence type="ECO:0000313" key="8">
    <source>
        <dbReference type="EMBL" id="PRQ37104.1"/>
    </source>
</evidence>
<feature type="domain" description="Rieske" evidence="7">
    <location>
        <begin position="43"/>
        <end position="102"/>
    </location>
</feature>
<evidence type="ECO:0000256" key="5">
    <source>
        <dbReference type="ARBA" id="ARBA00023004"/>
    </source>
</evidence>
<organism evidence="8 9">
    <name type="scientific">Rosa chinensis</name>
    <name type="common">China rose</name>
    <dbReference type="NCBI Taxonomy" id="74649"/>
    <lineage>
        <taxon>Eukaryota</taxon>
        <taxon>Viridiplantae</taxon>
        <taxon>Streptophyta</taxon>
        <taxon>Embryophyta</taxon>
        <taxon>Tracheophyta</taxon>
        <taxon>Spermatophyta</taxon>
        <taxon>Magnoliopsida</taxon>
        <taxon>eudicotyledons</taxon>
        <taxon>Gunneridae</taxon>
        <taxon>Pentapetalae</taxon>
        <taxon>rosids</taxon>
        <taxon>fabids</taxon>
        <taxon>Rosales</taxon>
        <taxon>Rosaceae</taxon>
        <taxon>Rosoideae</taxon>
        <taxon>Rosoideae incertae sedis</taxon>
        <taxon>Rosa</taxon>
    </lineage>
</organism>
<keyword evidence="8" id="KW-0503">Monooxygenase</keyword>
<comment type="caution">
    <text evidence="8">The sequence shown here is derived from an EMBL/GenBank/DDBJ whole genome shotgun (WGS) entry which is preliminary data.</text>
</comment>
<dbReference type="STRING" id="74649.A0A2P6QSF1"/>
<keyword evidence="5" id="KW-0408">Iron</keyword>
<dbReference type="EMBL" id="PDCK01000042">
    <property type="protein sequence ID" value="PRQ37104.1"/>
    <property type="molecule type" value="Genomic_DNA"/>
</dbReference>
<keyword evidence="2" id="KW-0479">Metal-binding</keyword>
<dbReference type="PANTHER" id="PTHR43756">
    <property type="entry name" value="CHOLINE MONOOXYGENASE, CHLOROPLASTIC"/>
    <property type="match status" value="1"/>
</dbReference>
<dbReference type="Gramene" id="PRQ37104">
    <property type="protein sequence ID" value="PRQ37104"/>
    <property type="gene ID" value="RchiOBHm_Chr4g0398881"/>
</dbReference>
<gene>
    <name evidence="8" type="ORF">RchiOBHm_Chr4g0398881</name>
</gene>
<evidence type="ECO:0000256" key="2">
    <source>
        <dbReference type="ARBA" id="ARBA00022723"/>
    </source>
</evidence>
<keyword evidence="3" id="KW-0809">Transit peptide</keyword>
<dbReference type="EC" id="1.14.15.7" evidence="8"/>
<dbReference type="GO" id="GO:0019133">
    <property type="term" value="F:choline monooxygenase activity"/>
    <property type="evidence" value="ECO:0007669"/>
    <property type="project" value="UniProtKB-EC"/>
</dbReference>
<evidence type="ECO:0000256" key="6">
    <source>
        <dbReference type="ARBA" id="ARBA00023014"/>
    </source>
</evidence>
<dbReference type="Pfam" id="PF00355">
    <property type="entry name" value="Rieske"/>
    <property type="match status" value="1"/>
</dbReference>
<keyword evidence="1" id="KW-0001">2Fe-2S</keyword>
<evidence type="ECO:0000259" key="7">
    <source>
        <dbReference type="PROSITE" id="PS51296"/>
    </source>
</evidence>
<evidence type="ECO:0000256" key="3">
    <source>
        <dbReference type="ARBA" id="ARBA00022946"/>
    </source>
</evidence>
<reference evidence="8 9" key="1">
    <citation type="journal article" date="2018" name="Nat. Genet.">
        <title>The Rosa genome provides new insights in the design of modern roses.</title>
        <authorList>
            <person name="Bendahmane M."/>
        </authorList>
    </citation>
    <scope>NUCLEOTIDE SEQUENCE [LARGE SCALE GENOMIC DNA]</scope>
    <source>
        <strain evidence="9">cv. Old Blush</strain>
    </source>
</reference>
<keyword evidence="9" id="KW-1185">Reference proteome</keyword>
<sequence length="173" mass="18954">MESTMTMTMTVTMTSLKSKPMPPRSPYLPHSLNSTRTFKSLSLSLASPSVAAPTLVDQFDPTIPFVVCRDEHGKLQAFHNVCLHHATLVAYGSGRKSCFECPTMLVYCDNYLDGGYHVPYAHKDLASGLKLDSYSTKVYEKVSIQECEAGSKEGGNDDRLGSKAPFSLCFLTA</sequence>
<dbReference type="Gene3D" id="2.102.10.10">
    <property type="entry name" value="Rieske [2Fe-2S] iron-sulphur domain"/>
    <property type="match status" value="1"/>
</dbReference>
<dbReference type="AlphaFoldDB" id="A0A2P6QSF1"/>
<proteinExistence type="predicted"/>
<dbReference type="PROSITE" id="PS51296">
    <property type="entry name" value="RIESKE"/>
    <property type="match status" value="1"/>
</dbReference>
<dbReference type="PANTHER" id="PTHR43756:SF5">
    <property type="entry name" value="CHOLINE MONOOXYGENASE, CHLOROPLASTIC"/>
    <property type="match status" value="1"/>
</dbReference>
<dbReference type="Proteomes" id="UP000238479">
    <property type="component" value="Chromosome 4"/>
</dbReference>
<keyword evidence="4 8" id="KW-0560">Oxidoreductase</keyword>
<dbReference type="InterPro" id="IPR001663">
    <property type="entry name" value="Rng_hydr_dOase-A"/>
</dbReference>
<protein>
    <submittedName>
        <fullName evidence="8">Putative choline monooxygenase</fullName>
        <ecNumber evidence="8">1.14.15.7</ecNumber>
    </submittedName>
</protein>
<name>A0A2P6QSF1_ROSCH</name>
<keyword evidence="6" id="KW-0411">Iron-sulfur</keyword>
<accession>A0A2P6QSF1</accession>
<dbReference type="SUPFAM" id="SSF50022">
    <property type="entry name" value="ISP domain"/>
    <property type="match status" value="1"/>
</dbReference>
<evidence type="ECO:0000313" key="9">
    <source>
        <dbReference type="Proteomes" id="UP000238479"/>
    </source>
</evidence>
<dbReference type="InterPro" id="IPR036922">
    <property type="entry name" value="Rieske_2Fe-2S_sf"/>
</dbReference>
<evidence type="ECO:0000256" key="4">
    <source>
        <dbReference type="ARBA" id="ARBA00023002"/>
    </source>
</evidence>
<evidence type="ECO:0000256" key="1">
    <source>
        <dbReference type="ARBA" id="ARBA00022714"/>
    </source>
</evidence>